<dbReference type="GO" id="GO:0006260">
    <property type="term" value="P:DNA replication"/>
    <property type="evidence" value="ECO:0007669"/>
    <property type="project" value="InterPro"/>
</dbReference>
<proteinExistence type="predicted"/>
<organism evidence="3">
    <name type="scientific">viral metagenome</name>
    <dbReference type="NCBI Taxonomy" id="1070528"/>
    <lineage>
        <taxon>unclassified sequences</taxon>
        <taxon>metagenomes</taxon>
        <taxon>organismal metagenomes</taxon>
    </lineage>
</organism>
<dbReference type="SUPFAM" id="SSF52540">
    <property type="entry name" value="P-loop containing nucleoside triphosphate hydrolases"/>
    <property type="match status" value="1"/>
</dbReference>
<keyword evidence="3" id="KW-0347">Helicase</keyword>
<dbReference type="Gene3D" id="3.40.1360.10">
    <property type="match status" value="1"/>
</dbReference>
<feature type="domain" description="SF4 helicase" evidence="2">
    <location>
        <begin position="308"/>
        <end position="561"/>
    </location>
</feature>
<feature type="domain" description="Toprim" evidence="1">
    <location>
        <begin position="185"/>
        <end position="270"/>
    </location>
</feature>
<reference evidence="3" key="1">
    <citation type="submission" date="2020-03" db="EMBL/GenBank/DDBJ databases">
        <title>The deep terrestrial virosphere.</title>
        <authorList>
            <person name="Holmfeldt K."/>
            <person name="Nilsson E."/>
            <person name="Simone D."/>
            <person name="Lopez-Fernandez M."/>
            <person name="Wu X."/>
            <person name="de Brujin I."/>
            <person name="Lundin D."/>
            <person name="Andersson A."/>
            <person name="Bertilsson S."/>
            <person name="Dopson M."/>
        </authorList>
    </citation>
    <scope>NUCLEOTIDE SEQUENCE</scope>
    <source>
        <strain evidence="3">MM415A03376</strain>
    </source>
</reference>
<dbReference type="InterPro" id="IPR027417">
    <property type="entry name" value="P-loop_NTPase"/>
</dbReference>
<dbReference type="InterPro" id="IPR006171">
    <property type="entry name" value="TOPRIM_dom"/>
</dbReference>
<dbReference type="EMBL" id="MT141846">
    <property type="protein sequence ID" value="QJA71094.1"/>
    <property type="molecule type" value="Genomic_DNA"/>
</dbReference>
<dbReference type="AlphaFoldDB" id="A0A6M3JLT3"/>
<dbReference type="PANTHER" id="PTHR12873">
    <property type="entry name" value="T7-LIKE MITOCHONDRIAL DNA HELICASE"/>
    <property type="match status" value="1"/>
</dbReference>
<keyword evidence="3" id="KW-0378">Hydrolase</keyword>
<dbReference type="Pfam" id="PF03796">
    <property type="entry name" value="DnaB_C"/>
    <property type="match status" value="1"/>
</dbReference>
<name>A0A6M3JLT3_9ZZZZ</name>
<dbReference type="PROSITE" id="PS50880">
    <property type="entry name" value="TOPRIM"/>
    <property type="match status" value="1"/>
</dbReference>
<dbReference type="GO" id="GO:0003697">
    <property type="term" value="F:single-stranded DNA binding"/>
    <property type="evidence" value="ECO:0007669"/>
    <property type="project" value="InterPro"/>
</dbReference>
<protein>
    <submittedName>
        <fullName evidence="3">Putative helicase</fullName>
    </submittedName>
</protein>
<evidence type="ECO:0000313" key="3">
    <source>
        <dbReference type="EMBL" id="QJA71094.1"/>
    </source>
</evidence>
<evidence type="ECO:0000259" key="1">
    <source>
        <dbReference type="PROSITE" id="PS50880"/>
    </source>
</evidence>
<dbReference type="Gene3D" id="3.40.50.300">
    <property type="entry name" value="P-loop containing nucleotide triphosphate hydrolases"/>
    <property type="match status" value="1"/>
</dbReference>
<dbReference type="Pfam" id="PF13155">
    <property type="entry name" value="Toprim_2"/>
    <property type="match status" value="1"/>
</dbReference>
<dbReference type="CDD" id="cd01029">
    <property type="entry name" value="TOPRIM_primases"/>
    <property type="match status" value="1"/>
</dbReference>
<dbReference type="SUPFAM" id="SSF56731">
    <property type="entry name" value="DNA primase core"/>
    <property type="match status" value="1"/>
</dbReference>
<dbReference type="GO" id="GO:0005524">
    <property type="term" value="F:ATP binding"/>
    <property type="evidence" value="ECO:0007669"/>
    <property type="project" value="InterPro"/>
</dbReference>
<accession>A0A6M3JLT3</accession>
<evidence type="ECO:0000259" key="2">
    <source>
        <dbReference type="PROSITE" id="PS51199"/>
    </source>
</evidence>
<dbReference type="PROSITE" id="PS51199">
    <property type="entry name" value="SF4_HELICASE"/>
    <property type="match status" value="1"/>
</dbReference>
<keyword evidence="3" id="KW-0067">ATP-binding</keyword>
<keyword evidence="3" id="KW-0547">Nucleotide-binding</keyword>
<dbReference type="PANTHER" id="PTHR12873:SF0">
    <property type="entry name" value="TWINKLE MTDNA HELICASE"/>
    <property type="match status" value="1"/>
</dbReference>
<sequence>MNIIEYLDSKNIEYKIQGQEILIYCPQCGKQKLSINSNSELFQCFVCAAEQPNSKYAKGHLSTLQKDFGDIIEISKIQLPKRNPNKEDRNFSNLVTLYHNNLLESKEGLKYLYKRGFNNDDIEYFRFGYVEMQDEKWIAIPSFYKKIPKLIKYRKITNNVDIDKYIREFGSNSVLFNQTALDEFDEVFVLEGEIDAATLIKHGYVNAVGLTGGAGTLLTEHYDELILKKKIYLVLDPDKAGQEAAKNVFAKRLGINKCWNILLPEDEDVNSFFLKYTKEDFDKLISRAFQFKVEGITSLEDVLYGMINRESYQAYSLPWEFLNRFVNRGGLCKSHLTVIGARAGVGKTSMAVQIAYHFAKVHKVPSFIFCMEMKEIDLAIKIVQVGMDLSYDEIDYNQGPTYAMELGDLPIYFGYSGKITPEIYYNTAKEVRNRYGCELFIFDNLQLLVVSDSEADFSAATKMFKRVAMDLDVMMLLVSQPTKIGNERELTFNDLKGSSALGQDPDEIILLNRQRIKGNDGFEALESKTKVLVDKTRFSLGGGCLLEFLGSKSKFIQWENK</sequence>
<dbReference type="GO" id="GO:0043139">
    <property type="term" value="F:5'-3' DNA helicase activity"/>
    <property type="evidence" value="ECO:0007669"/>
    <property type="project" value="InterPro"/>
</dbReference>
<gene>
    <name evidence="3" type="ORF">MM415A03376_0006</name>
</gene>
<dbReference type="InterPro" id="IPR007694">
    <property type="entry name" value="DNA_helicase_DnaB-like_C"/>
</dbReference>
<dbReference type="InterPro" id="IPR034154">
    <property type="entry name" value="TOPRIM_DnaG/twinkle"/>
</dbReference>
<dbReference type="InterPro" id="IPR027032">
    <property type="entry name" value="Twinkle-like"/>
</dbReference>